<feature type="transmembrane region" description="Helical" evidence="1">
    <location>
        <begin position="22"/>
        <end position="49"/>
    </location>
</feature>
<feature type="transmembrane region" description="Helical" evidence="1">
    <location>
        <begin position="142"/>
        <end position="166"/>
    </location>
</feature>
<keyword evidence="1" id="KW-0812">Transmembrane</keyword>
<feature type="transmembrane region" description="Helical" evidence="1">
    <location>
        <begin position="212"/>
        <end position="234"/>
    </location>
</feature>
<reference evidence="2 3" key="1">
    <citation type="submission" date="2016-10" db="EMBL/GenBank/DDBJ databases">
        <authorList>
            <person name="de Groot N.N."/>
        </authorList>
    </citation>
    <scope>NUCLEOTIDE SEQUENCE [LARGE SCALE GENOMIC DNA]</scope>
    <source>
        <strain evidence="2 3">CGMCC 1.9159</strain>
    </source>
</reference>
<organism evidence="2 3">
    <name type="scientific">Tessaracoccus oleiagri</name>
    <dbReference type="NCBI Taxonomy" id="686624"/>
    <lineage>
        <taxon>Bacteria</taxon>
        <taxon>Bacillati</taxon>
        <taxon>Actinomycetota</taxon>
        <taxon>Actinomycetes</taxon>
        <taxon>Propionibacteriales</taxon>
        <taxon>Propionibacteriaceae</taxon>
        <taxon>Tessaracoccus</taxon>
    </lineage>
</organism>
<keyword evidence="1" id="KW-0472">Membrane</keyword>
<accession>A0A1G9JZ00</accession>
<dbReference type="Proteomes" id="UP000199475">
    <property type="component" value="Unassembled WGS sequence"/>
</dbReference>
<protein>
    <submittedName>
        <fullName evidence="2">Uncharacterized protein</fullName>
    </submittedName>
</protein>
<dbReference type="AlphaFoldDB" id="A0A1G9JZ00"/>
<feature type="transmembrane region" description="Helical" evidence="1">
    <location>
        <begin position="88"/>
        <end position="107"/>
    </location>
</feature>
<feature type="transmembrane region" description="Helical" evidence="1">
    <location>
        <begin position="61"/>
        <end position="81"/>
    </location>
</feature>
<sequence>MTGSVVDRGTPLDAWQRKRRRIFLAAAWALTISLALLFTVVTALTLVLWVQDPKSALTTPVTDLAFAGLGASIVAGVACQLRPGRPVIGLAQALIGSLALTGAGWVTHRDEPRVGGMLMALLIGGLWLLRPRTPSEPRVERMDIRLVVAGVVGLAAALPLAAYAVQRAGESGPACYLGRCVAGDRFAELAAAILLYPLLVLLAATRLPGWRLPMWTSAIATIVLGIAALVLPHAPTSPGTIGGAFSVVWGGALAVFLVRRRKRRRRTTGATTPGAAA</sequence>
<evidence type="ECO:0000256" key="1">
    <source>
        <dbReference type="SAM" id="Phobius"/>
    </source>
</evidence>
<dbReference type="OrthoDB" id="9939552at2"/>
<name>A0A1G9JZ00_9ACTN</name>
<feature type="transmembrane region" description="Helical" evidence="1">
    <location>
        <begin position="113"/>
        <end position="130"/>
    </location>
</feature>
<evidence type="ECO:0000313" key="3">
    <source>
        <dbReference type="Proteomes" id="UP000199475"/>
    </source>
</evidence>
<keyword evidence="3" id="KW-1185">Reference proteome</keyword>
<feature type="transmembrane region" description="Helical" evidence="1">
    <location>
        <begin position="186"/>
        <end position="205"/>
    </location>
</feature>
<feature type="transmembrane region" description="Helical" evidence="1">
    <location>
        <begin position="240"/>
        <end position="258"/>
    </location>
</feature>
<dbReference type="RefSeq" id="WP_143008244.1">
    <property type="nucleotide sequence ID" value="NZ_FNGP01000002.1"/>
</dbReference>
<gene>
    <name evidence="2" type="ORF">SAMN04488242_1553</name>
</gene>
<keyword evidence="1" id="KW-1133">Transmembrane helix</keyword>
<evidence type="ECO:0000313" key="2">
    <source>
        <dbReference type="EMBL" id="SDL42880.1"/>
    </source>
</evidence>
<proteinExistence type="predicted"/>
<dbReference type="EMBL" id="FNGP01000002">
    <property type="protein sequence ID" value="SDL42880.1"/>
    <property type="molecule type" value="Genomic_DNA"/>
</dbReference>